<reference evidence="1 2" key="1">
    <citation type="submission" date="2023-08" db="EMBL/GenBank/DDBJ databases">
        <title>A Necator americanus chromosomal reference genome.</title>
        <authorList>
            <person name="Ilik V."/>
            <person name="Petrzelkova K.J."/>
            <person name="Pardy F."/>
            <person name="Fuh T."/>
            <person name="Niatou-Singa F.S."/>
            <person name="Gouil Q."/>
            <person name="Baker L."/>
            <person name="Ritchie M.E."/>
            <person name="Jex A.R."/>
            <person name="Gazzola D."/>
            <person name="Li H."/>
            <person name="Toshio Fujiwara R."/>
            <person name="Zhan B."/>
            <person name="Aroian R.V."/>
            <person name="Pafco B."/>
            <person name="Schwarz E.M."/>
        </authorList>
    </citation>
    <scope>NUCLEOTIDE SEQUENCE [LARGE SCALE GENOMIC DNA]</scope>
    <source>
        <strain evidence="1 2">Aroian</strain>
        <tissue evidence="1">Whole animal</tissue>
    </source>
</reference>
<evidence type="ECO:0000313" key="2">
    <source>
        <dbReference type="Proteomes" id="UP001303046"/>
    </source>
</evidence>
<comment type="caution">
    <text evidence="1">The sequence shown here is derived from an EMBL/GenBank/DDBJ whole genome shotgun (WGS) entry which is preliminary data.</text>
</comment>
<name>A0ABR1BKE1_NECAM</name>
<protein>
    <submittedName>
        <fullName evidence="1">Uncharacterized protein</fullName>
    </submittedName>
</protein>
<gene>
    <name evidence="1" type="primary">Necator_chrI.g1051</name>
    <name evidence="1" type="ORF">RB195_004927</name>
</gene>
<organism evidence="1 2">
    <name type="scientific">Necator americanus</name>
    <name type="common">Human hookworm</name>
    <dbReference type="NCBI Taxonomy" id="51031"/>
    <lineage>
        <taxon>Eukaryota</taxon>
        <taxon>Metazoa</taxon>
        <taxon>Ecdysozoa</taxon>
        <taxon>Nematoda</taxon>
        <taxon>Chromadorea</taxon>
        <taxon>Rhabditida</taxon>
        <taxon>Rhabditina</taxon>
        <taxon>Rhabditomorpha</taxon>
        <taxon>Strongyloidea</taxon>
        <taxon>Ancylostomatidae</taxon>
        <taxon>Bunostominae</taxon>
        <taxon>Necator</taxon>
    </lineage>
</organism>
<evidence type="ECO:0000313" key="1">
    <source>
        <dbReference type="EMBL" id="KAK6726921.1"/>
    </source>
</evidence>
<dbReference type="EMBL" id="JAVFWL010000001">
    <property type="protein sequence ID" value="KAK6726921.1"/>
    <property type="molecule type" value="Genomic_DNA"/>
</dbReference>
<dbReference type="Proteomes" id="UP001303046">
    <property type="component" value="Unassembled WGS sequence"/>
</dbReference>
<keyword evidence="2" id="KW-1185">Reference proteome</keyword>
<accession>A0ABR1BKE1</accession>
<sequence length="126" mass="14588">MMLIFVPVQELVSCRVAALRSLQPNQFRQQSRGNTCAPFEQHNLCSASAFIYYVHAVVPSPVMELKISMHVEFSPWNFVPSVEKSHCFEKNPEESWETLLLDGFRFVQIPDPYLSNAYLSYQKKRS</sequence>
<proteinExistence type="predicted"/>